<sequence length="125" mass="13576">MLLDSGRDCPRCEDRREDRCAQRRKVAADVEAALQHAFEEERRATTARQLHQGVMARAWAREAEREQVRARQAAAKARAEAAAAHLPAVEAAPVAPVVVPAPRSAAVPVPASTTSTRSRNSSSRT</sequence>
<evidence type="ECO:0000313" key="2">
    <source>
        <dbReference type="EMBL" id="GAA2359325.1"/>
    </source>
</evidence>
<keyword evidence="3" id="KW-1185">Reference proteome</keyword>
<evidence type="ECO:0000256" key="1">
    <source>
        <dbReference type="SAM" id="MobiDB-lite"/>
    </source>
</evidence>
<feature type="region of interest" description="Disordered" evidence="1">
    <location>
        <begin position="103"/>
        <end position="125"/>
    </location>
</feature>
<feature type="region of interest" description="Disordered" evidence="1">
    <location>
        <begin position="1"/>
        <end position="20"/>
    </location>
</feature>
<evidence type="ECO:0000313" key="3">
    <source>
        <dbReference type="Proteomes" id="UP001500253"/>
    </source>
</evidence>
<organism evidence="2 3">
    <name type="scientific">Streptomyces cuspidosporus</name>
    <dbReference type="NCBI Taxonomy" id="66882"/>
    <lineage>
        <taxon>Bacteria</taxon>
        <taxon>Bacillati</taxon>
        <taxon>Actinomycetota</taxon>
        <taxon>Actinomycetes</taxon>
        <taxon>Kitasatosporales</taxon>
        <taxon>Streptomycetaceae</taxon>
        <taxon>Streptomyces</taxon>
    </lineage>
</organism>
<gene>
    <name evidence="2" type="ORF">GCM10010246_56760</name>
</gene>
<reference evidence="3" key="1">
    <citation type="journal article" date="2019" name="Int. J. Syst. Evol. Microbiol.">
        <title>The Global Catalogue of Microorganisms (GCM) 10K type strain sequencing project: providing services to taxonomists for standard genome sequencing and annotation.</title>
        <authorList>
            <consortium name="The Broad Institute Genomics Platform"/>
            <consortium name="The Broad Institute Genome Sequencing Center for Infectious Disease"/>
            <person name="Wu L."/>
            <person name="Ma J."/>
        </authorList>
    </citation>
    <scope>NUCLEOTIDE SEQUENCE [LARGE SCALE GENOMIC DNA]</scope>
    <source>
        <strain evidence="3">JCM 4316</strain>
    </source>
</reference>
<name>A0ABP5TV45_9ACTN</name>
<dbReference type="Proteomes" id="UP001500253">
    <property type="component" value="Unassembled WGS sequence"/>
</dbReference>
<dbReference type="EMBL" id="BAAASD010000029">
    <property type="protein sequence ID" value="GAA2359325.1"/>
    <property type="molecule type" value="Genomic_DNA"/>
</dbReference>
<proteinExistence type="predicted"/>
<comment type="caution">
    <text evidence="2">The sequence shown here is derived from an EMBL/GenBank/DDBJ whole genome shotgun (WGS) entry which is preliminary data.</text>
</comment>
<protein>
    <submittedName>
        <fullName evidence="2">Uncharacterized protein</fullName>
    </submittedName>
</protein>
<accession>A0ABP5TV45</accession>